<dbReference type="RefSeq" id="WP_311621946.1">
    <property type="nucleotide sequence ID" value="NZ_JAVRFE010000002.1"/>
</dbReference>
<evidence type="ECO:0000256" key="1">
    <source>
        <dbReference type="SAM" id="SignalP"/>
    </source>
</evidence>
<evidence type="ECO:0008006" key="4">
    <source>
        <dbReference type="Google" id="ProtNLM"/>
    </source>
</evidence>
<evidence type="ECO:0000313" key="2">
    <source>
        <dbReference type="EMBL" id="MDT0454506.1"/>
    </source>
</evidence>
<dbReference type="InterPro" id="IPR036379">
    <property type="entry name" value="A-amylase_inhib_sf"/>
</dbReference>
<sequence>MSITTMRVHAVLATAACVLAGAATTAVPAVASAAQHPAAVTAQAAGGTAPACINRTVHNNQEGGMDAYIRNFCGKTMRVKVIVDSWWDSDCHTMKNHTGWLFRTVGGSYHKTVVC</sequence>
<dbReference type="EMBL" id="JAVRFE010000002">
    <property type="protein sequence ID" value="MDT0454506.1"/>
    <property type="molecule type" value="Genomic_DNA"/>
</dbReference>
<dbReference type="Proteomes" id="UP001180551">
    <property type="component" value="Unassembled WGS sequence"/>
</dbReference>
<evidence type="ECO:0000313" key="3">
    <source>
        <dbReference type="Proteomes" id="UP001180551"/>
    </source>
</evidence>
<reference evidence="2" key="1">
    <citation type="submission" date="2024-05" db="EMBL/GenBank/DDBJ databases">
        <title>30 novel species of actinomycetes from the DSMZ collection.</title>
        <authorList>
            <person name="Nouioui I."/>
        </authorList>
    </citation>
    <scope>NUCLEOTIDE SEQUENCE</scope>
    <source>
        <strain evidence="2">DSM 41527</strain>
    </source>
</reference>
<proteinExistence type="predicted"/>
<dbReference type="Gene3D" id="2.60.40.20">
    <property type="entry name" value="Alpha-amylase inhibitor"/>
    <property type="match status" value="1"/>
</dbReference>
<feature type="chain" id="PRO_5047101009" description="Secreted protein" evidence="1">
    <location>
        <begin position="34"/>
        <end position="115"/>
    </location>
</feature>
<comment type="caution">
    <text evidence="2">The sequence shown here is derived from an EMBL/GenBank/DDBJ whole genome shotgun (WGS) entry which is preliminary data.</text>
</comment>
<accession>A0ABU2SZU9</accession>
<organism evidence="2 3">
    <name type="scientific">Streptomyces mooreae</name>
    <dbReference type="NCBI Taxonomy" id="3075523"/>
    <lineage>
        <taxon>Bacteria</taxon>
        <taxon>Bacillati</taxon>
        <taxon>Actinomycetota</taxon>
        <taxon>Actinomycetes</taxon>
        <taxon>Kitasatosporales</taxon>
        <taxon>Streptomycetaceae</taxon>
        <taxon>Streptomyces</taxon>
    </lineage>
</organism>
<feature type="signal peptide" evidence="1">
    <location>
        <begin position="1"/>
        <end position="33"/>
    </location>
</feature>
<protein>
    <recommendedName>
        <fullName evidence="4">Secreted protein</fullName>
    </recommendedName>
</protein>
<gene>
    <name evidence="2" type="ORF">RM550_01985</name>
</gene>
<keyword evidence="3" id="KW-1185">Reference proteome</keyword>
<keyword evidence="1" id="KW-0732">Signal</keyword>
<name>A0ABU2SZU9_9ACTN</name>